<feature type="domain" description="Xrn1 helical" evidence="2">
    <location>
        <begin position="4"/>
        <end position="75"/>
    </location>
</feature>
<dbReference type="InterPro" id="IPR041412">
    <property type="entry name" value="Xrn1_helical"/>
</dbReference>
<dbReference type="Proteomes" id="UP000231279">
    <property type="component" value="Unassembled WGS sequence"/>
</dbReference>
<comment type="caution">
    <text evidence="3">The sequence shown here is derived from an EMBL/GenBank/DDBJ whole genome shotgun (WGS) entry which is preliminary data.</text>
</comment>
<feature type="region of interest" description="Disordered" evidence="1">
    <location>
        <begin position="91"/>
        <end position="112"/>
    </location>
</feature>
<name>A0A2G9G1Z2_9LAMI</name>
<evidence type="ECO:0000313" key="4">
    <source>
        <dbReference type="Proteomes" id="UP000231279"/>
    </source>
</evidence>
<evidence type="ECO:0000313" key="3">
    <source>
        <dbReference type="EMBL" id="PIM98919.1"/>
    </source>
</evidence>
<dbReference type="STRING" id="429701.A0A2G9G1Z2"/>
<protein>
    <recommendedName>
        <fullName evidence="2">Xrn1 helical domain-containing protein</fullName>
    </recommendedName>
</protein>
<sequence>MLIRATCSGGMNGYISLCAGDPCPPVFRSPIVGMEDIMNNQVICAIYKLPDVHKHIARPPAGVIFPKKTVTMGDLKPAPVLWHEDSGRRPFDNGRHNTNNHNNNNNNNYNNTTNGAISGRQLGEAAHRLVVNSLQMRRENNDHTGHVYPPHPPHAVGYTMHYQSYQNNTYPGRERPVMQDSSGYSHRRPSSSVAYRQPYPPPTHNNPTPPYNRFQNPRNESVPHAMDYPRGPRHGYYAQGQGPPHHGGRGYPPYPRGNVSQAPVRPGVYYHQPSGFNNLEADRSYGGNYNHKGRGWVPPANANASRGYNHPRPSGNHFSALGRGGGRRPPHSDHRR</sequence>
<dbReference type="OrthoDB" id="1737944at2759"/>
<feature type="compositionally biased region" description="Low complexity" evidence="1">
    <location>
        <begin position="96"/>
        <end position="112"/>
    </location>
</feature>
<evidence type="ECO:0000256" key="1">
    <source>
        <dbReference type="SAM" id="MobiDB-lite"/>
    </source>
</evidence>
<reference evidence="4" key="1">
    <citation type="journal article" date="2018" name="Gigascience">
        <title>Genome assembly of the Pink Ipe (Handroanthus impetiginosus, Bignoniaceae), a highly valued, ecologically keystone Neotropical timber forest tree.</title>
        <authorList>
            <person name="Silva-Junior O.B."/>
            <person name="Grattapaglia D."/>
            <person name="Novaes E."/>
            <person name="Collevatti R.G."/>
        </authorList>
    </citation>
    <scope>NUCLEOTIDE SEQUENCE [LARGE SCALE GENOMIC DNA]</scope>
    <source>
        <strain evidence="4">cv. UFG-1</strain>
    </source>
</reference>
<feature type="region of interest" description="Disordered" evidence="1">
    <location>
        <begin position="290"/>
        <end position="336"/>
    </location>
</feature>
<keyword evidence="4" id="KW-1185">Reference proteome</keyword>
<dbReference type="Pfam" id="PF17846">
    <property type="entry name" value="XRN_M"/>
    <property type="match status" value="1"/>
</dbReference>
<proteinExistence type="predicted"/>
<accession>A0A2G9G1Z2</accession>
<organism evidence="3 4">
    <name type="scientific">Handroanthus impetiginosus</name>
    <dbReference type="NCBI Taxonomy" id="429701"/>
    <lineage>
        <taxon>Eukaryota</taxon>
        <taxon>Viridiplantae</taxon>
        <taxon>Streptophyta</taxon>
        <taxon>Embryophyta</taxon>
        <taxon>Tracheophyta</taxon>
        <taxon>Spermatophyta</taxon>
        <taxon>Magnoliopsida</taxon>
        <taxon>eudicotyledons</taxon>
        <taxon>Gunneridae</taxon>
        <taxon>Pentapetalae</taxon>
        <taxon>asterids</taxon>
        <taxon>lamiids</taxon>
        <taxon>Lamiales</taxon>
        <taxon>Bignoniaceae</taxon>
        <taxon>Crescentiina</taxon>
        <taxon>Tabebuia alliance</taxon>
        <taxon>Handroanthus</taxon>
    </lineage>
</organism>
<evidence type="ECO:0000259" key="2">
    <source>
        <dbReference type="Pfam" id="PF17846"/>
    </source>
</evidence>
<feature type="compositionally biased region" description="Pro residues" evidence="1">
    <location>
        <begin position="198"/>
        <end position="210"/>
    </location>
</feature>
<dbReference type="AlphaFoldDB" id="A0A2G9G1Z2"/>
<gene>
    <name evidence="3" type="ORF">CDL12_28592</name>
</gene>
<feature type="compositionally biased region" description="Basic residues" evidence="1">
    <location>
        <begin position="325"/>
        <end position="336"/>
    </location>
</feature>
<feature type="region of interest" description="Disordered" evidence="1">
    <location>
        <begin position="166"/>
        <end position="275"/>
    </location>
</feature>
<dbReference type="EMBL" id="NKXS01007973">
    <property type="protein sequence ID" value="PIM98919.1"/>
    <property type="molecule type" value="Genomic_DNA"/>
</dbReference>